<accession>A0ABY7GEM3</accession>
<keyword evidence="2" id="KW-1185">Reference proteome</keyword>
<dbReference type="RefSeq" id="WP_255188717.1">
    <property type="nucleotide sequence ID" value="NZ_CP113517.1"/>
</dbReference>
<proteinExistence type="predicted"/>
<name>A0ABY7GEM3_9GAMM</name>
<sequence length="107" mass="11414">MMLLTRRISSAILNTLSQKTKVGVSSPRSNGVKTPIQGVFYCLKKIVTVKIRAFVMVARNGQPQGWPVSTSPFGDPLPGTANLLRVAAQQLADVGGGSYIQAMEPSI</sequence>
<dbReference type="Pfam" id="PF10554">
    <property type="entry name" value="Phage_ASH"/>
    <property type="match status" value="1"/>
</dbReference>
<dbReference type="InterPro" id="IPR018880">
    <property type="entry name" value="Phage_P4_Ash"/>
</dbReference>
<evidence type="ECO:0000313" key="2">
    <source>
        <dbReference type="Proteomes" id="UP001162780"/>
    </source>
</evidence>
<dbReference type="EMBL" id="CP113517">
    <property type="protein sequence ID" value="WAR43730.1"/>
    <property type="molecule type" value="Genomic_DNA"/>
</dbReference>
<evidence type="ECO:0000313" key="1">
    <source>
        <dbReference type="EMBL" id="WAR43730.1"/>
    </source>
</evidence>
<organism evidence="1 2">
    <name type="scientific">Methylomonas rapida</name>
    <dbReference type="NCBI Taxonomy" id="2963939"/>
    <lineage>
        <taxon>Bacteria</taxon>
        <taxon>Pseudomonadati</taxon>
        <taxon>Pseudomonadota</taxon>
        <taxon>Gammaproteobacteria</taxon>
        <taxon>Methylococcales</taxon>
        <taxon>Methylococcaceae</taxon>
        <taxon>Methylomonas</taxon>
    </lineage>
</organism>
<gene>
    <name evidence="1" type="ORF">NM686_015265</name>
</gene>
<reference evidence="1" key="1">
    <citation type="submission" date="2022-11" db="EMBL/GenBank/DDBJ databases">
        <title>Methylomonas rapida sp. nov., Carotenoid-Producing Obligate Methanotrophs with High Growth Characteristics and Biotechnological Potential.</title>
        <authorList>
            <person name="Tikhonova E.N."/>
            <person name="Suleimanov R.Z."/>
            <person name="Miroshnikov K."/>
            <person name="Oshkin I.Y."/>
            <person name="Belova S.E."/>
            <person name="Danilova O.V."/>
            <person name="Ashikhmin A."/>
            <person name="Konopkin A."/>
            <person name="But S.Y."/>
            <person name="Khmelenina V.N."/>
            <person name="Kuznetsov N."/>
            <person name="Pimenov N.V."/>
            <person name="Dedysh S.N."/>
        </authorList>
    </citation>
    <scope>NUCLEOTIDE SEQUENCE</scope>
    <source>
        <strain evidence="1">MP1</strain>
    </source>
</reference>
<protein>
    <submittedName>
        <fullName evidence="1">Ash family protein</fullName>
    </submittedName>
</protein>
<dbReference type="Proteomes" id="UP001162780">
    <property type="component" value="Chromosome"/>
</dbReference>